<proteinExistence type="predicted"/>
<accession>W4G4I5</accession>
<dbReference type="GeneID" id="20812712"/>
<sequence length="102" mass="11540">MLCTNVVFQGLAKASDWVGWTDDVKSWLPEREGGRDPTKCDVVGRAMLSGGVGDQVVRVHRVALREWKQFLDQHDPNHTFCNLHRTLTPDGRIVWTTTPQTP</sequence>
<dbReference type="AlphaFoldDB" id="W4G4I5"/>
<evidence type="ECO:0000313" key="1">
    <source>
        <dbReference type="EMBL" id="ETV74570.1"/>
    </source>
</evidence>
<gene>
    <name evidence="1" type="ORF">H257_10716</name>
</gene>
<organism evidence="1">
    <name type="scientific">Aphanomyces astaci</name>
    <name type="common">Crayfish plague agent</name>
    <dbReference type="NCBI Taxonomy" id="112090"/>
    <lineage>
        <taxon>Eukaryota</taxon>
        <taxon>Sar</taxon>
        <taxon>Stramenopiles</taxon>
        <taxon>Oomycota</taxon>
        <taxon>Saprolegniomycetes</taxon>
        <taxon>Saprolegniales</taxon>
        <taxon>Verrucalvaceae</taxon>
        <taxon>Aphanomyces</taxon>
    </lineage>
</organism>
<protein>
    <submittedName>
        <fullName evidence="1">Uncharacterized protein</fullName>
    </submittedName>
</protein>
<dbReference type="RefSeq" id="XP_009835657.1">
    <property type="nucleotide sequence ID" value="XM_009837355.1"/>
</dbReference>
<reference evidence="1" key="1">
    <citation type="submission" date="2013-12" db="EMBL/GenBank/DDBJ databases">
        <title>The Genome Sequence of Aphanomyces astaci APO3.</title>
        <authorList>
            <consortium name="The Broad Institute Genomics Platform"/>
            <person name="Russ C."/>
            <person name="Tyler B."/>
            <person name="van West P."/>
            <person name="Dieguez-Uribeondo J."/>
            <person name="Young S.K."/>
            <person name="Zeng Q."/>
            <person name="Gargeya S."/>
            <person name="Fitzgerald M."/>
            <person name="Abouelleil A."/>
            <person name="Alvarado L."/>
            <person name="Chapman S.B."/>
            <person name="Gainer-Dewar J."/>
            <person name="Goldberg J."/>
            <person name="Griggs A."/>
            <person name="Gujja S."/>
            <person name="Hansen M."/>
            <person name="Howarth C."/>
            <person name="Imamovic A."/>
            <person name="Ireland A."/>
            <person name="Larimer J."/>
            <person name="McCowan C."/>
            <person name="Murphy C."/>
            <person name="Pearson M."/>
            <person name="Poon T.W."/>
            <person name="Priest M."/>
            <person name="Roberts A."/>
            <person name="Saif S."/>
            <person name="Shea T."/>
            <person name="Sykes S."/>
            <person name="Wortman J."/>
            <person name="Nusbaum C."/>
            <person name="Birren B."/>
        </authorList>
    </citation>
    <scope>NUCLEOTIDE SEQUENCE [LARGE SCALE GENOMIC DNA]</scope>
    <source>
        <strain evidence="1">APO3</strain>
    </source>
</reference>
<dbReference type="EMBL" id="KI913143">
    <property type="protein sequence ID" value="ETV74570.1"/>
    <property type="molecule type" value="Genomic_DNA"/>
</dbReference>
<name>W4G4I5_APHAT</name>
<dbReference type="VEuPathDB" id="FungiDB:H257_10716"/>